<dbReference type="PROSITE" id="PS51084">
    <property type="entry name" value="HIT_2"/>
    <property type="match status" value="1"/>
</dbReference>
<proteinExistence type="predicted"/>
<evidence type="ECO:0000256" key="2">
    <source>
        <dbReference type="PROSITE-ProRule" id="PRU00464"/>
    </source>
</evidence>
<dbReference type="InterPro" id="IPR001310">
    <property type="entry name" value="Histidine_triad_HIT"/>
</dbReference>
<feature type="active site" description="Tele-AMP-histidine intermediate" evidence="1">
    <location>
        <position position="111"/>
    </location>
</feature>
<dbReference type="Pfam" id="PF01230">
    <property type="entry name" value="HIT"/>
    <property type="match status" value="1"/>
</dbReference>
<organism evidence="4 5">
    <name type="scientific">Candidatus Collierbacteria bacterium CG1_02_44_10</name>
    <dbReference type="NCBI Taxonomy" id="1805087"/>
    <lineage>
        <taxon>Bacteria</taxon>
        <taxon>Candidatus Collieribacteriota</taxon>
    </lineage>
</organism>
<evidence type="ECO:0000259" key="3">
    <source>
        <dbReference type="PROSITE" id="PS51084"/>
    </source>
</evidence>
<name>A0A1J4RTV2_9BACT</name>
<gene>
    <name evidence="4" type="ORF">AUJ42_03160</name>
</gene>
<reference evidence="4 5" key="1">
    <citation type="journal article" date="2016" name="Environ. Microbiol.">
        <title>Genomic resolution of a cold subsurface aquifer community provides metabolic insights for novel microbes adapted to high CO concentrations.</title>
        <authorList>
            <person name="Probst A.J."/>
            <person name="Castelle C.J."/>
            <person name="Singh A."/>
            <person name="Brown C.T."/>
            <person name="Anantharaman K."/>
            <person name="Sharon I."/>
            <person name="Hug L.A."/>
            <person name="Burstein D."/>
            <person name="Emerson J.B."/>
            <person name="Thomas B.C."/>
            <person name="Banfield J.F."/>
        </authorList>
    </citation>
    <scope>NUCLEOTIDE SEQUENCE [LARGE SCALE GENOMIC DNA]</scope>
    <source>
        <strain evidence="4">CG1_02_44_10</strain>
    </source>
</reference>
<feature type="domain" description="HIT" evidence="3">
    <location>
        <begin position="7"/>
        <end position="124"/>
    </location>
</feature>
<evidence type="ECO:0000256" key="1">
    <source>
        <dbReference type="PIRSR" id="PIRSR601310-1"/>
    </source>
</evidence>
<dbReference type="InterPro" id="IPR011146">
    <property type="entry name" value="HIT-like"/>
</dbReference>
<comment type="caution">
    <text evidence="4">The sequence shown here is derived from an EMBL/GenBank/DDBJ whole genome shotgun (WGS) entry which is preliminary data.</text>
</comment>
<evidence type="ECO:0000313" key="4">
    <source>
        <dbReference type="EMBL" id="OIN90343.1"/>
    </source>
</evidence>
<dbReference type="Proteomes" id="UP000182345">
    <property type="component" value="Unassembled WGS sequence"/>
</dbReference>
<feature type="short sequence motif" description="Histidine triad motif" evidence="2">
    <location>
        <begin position="107"/>
        <end position="111"/>
    </location>
</feature>
<accession>A0A1J4RTV2</accession>
<protein>
    <recommendedName>
        <fullName evidence="3">HIT domain-containing protein</fullName>
    </recommendedName>
</protein>
<dbReference type="PRINTS" id="PR00332">
    <property type="entry name" value="HISTRIAD"/>
</dbReference>
<dbReference type="Gene3D" id="3.30.428.10">
    <property type="entry name" value="HIT-like"/>
    <property type="match status" value="1"/>
</dbReference>
<evidence type="ECO:0000313" key="5">
    <source>
        <dbReference type="Proteomes" id="UP000182345"/>
    </source>
</evidence>
<sequence length="124" mass="13925">MKDQSCLFCKIVAGEEPSEKIWENEEFVCIRNKYPVAPTHVLVIPKSHIRKQEVATPAVSGVNSPYNLEEFWGKIMSAVFDVISELKLENSAYKLVNNGRGYAHFEHEHVHILGGTKTEPGGQT</sequence>
<dbReference type="SUPFAM" id="SSF54197">
    <property type="entry name" value="HIT-like"/>
    <property type="match status" value="1"/>
</dbReference>
<dbReference type="EMBL" id="MNUK01000073">
    <property type="protein sequence ID" value="OIN90343.1"/>
    <property type="molecule type" value="Genomic_DNA"/>
</dbReference>
<dbReference type="PANTHER" id="PTHR23089">
    <property type="entry name" value="HISTIDINE TRIAD HIT PROTEIN"/>
    <property type="match status" value="1"/>
</dbReference>
<dbReference type="InterPro" id="IPR036265">
    <property type="entry name" value="HIT-like_sf"/>
</dbReference>
<dbReference type="AlphaFoldDB" id="A0A1J4RTV2"/>
<dbReference type="GO" id="GO:0003824">
    <property type="term" value="F:catalytic activity"/>
    <property type="evidence" value="ECO:0007669"/>
    <property type="project" value="InterPro"/>
</dbReference>